<accession>A0A6P8ZJ04</accession>
<keyword evidence="2" id="KW-1185">Reference proteome</keyword>
<name>A0A6P8ZJ04_THRPL</name>
<evidence type="ECO:0000256" key="1">
    <source>
        <dbReference type="SAM" id="MobiDB-lite"/>
    </source>
</evidence>
<feature type="compositionally biased region" description="Low complexity" evidence="1">
    <location>
        <begin position="61"/>
        <end position="78"/>
    </location>
</feature>
<evidence type="ECO:0000313" key="3">
    <source>
        <dbReference type="RefSeq" id="XP_034234509.1"/>
    </source>
</evidence>
<dbReference type="InParanoid" id="A0A6P8ZJ04"/>
<dbReference type="GeneID" id="117641362"/>
<protein>
    <submittedName>
        <fullName evidence="3">Uncharacterized protein LOC117641362</fullName>
    </submittedName>
</protein>
<organism evidence="3">
    <name type="scientific">Thrips palmi</name>
    <name type="common">Melon thrips</name>
    <dbReference type="NCBI Taxonomy" id="161013"/>
    <lineage>
        <taxon>Eukaryota</taxon>
        <taxon>Metazoa</taxon>
        <taxon>Ecdysozoa</taxon>
        <taxon>Arthropoda</taxon>
        <taxon>Hexapoda</taxon>
        <taxon>Insecta</taxon>
        <taxon>Pterygota</taxon>
        <taxon>Neoptera</taxon>
        <taxon>Paraneoptera</taxon>
        <taxon>Thysanoptera</taxon>
        <taxon>Terebrantia</taxon>
        <taxon>Thripoidea</taxon>
        <taxon>Thripidae</taxon>
        <taxon>Thrips</taxon>
    </lineage>
</organism>
<feature type="region of interest" description="Disordered" evidence="1">
    <location>
        <begin position="45"/>
        <end position="85"/>
    </location>
</feature>
<gene>
    <name evidence="3" type="primary">LOC117641362</name>
</gene>
<proteinExistence type="predicted"/>
<dbReference type="AlphaFoldDB" id="A0A6P8ZJ04"/>
<sequence length="189" mass="21556">MGWAVCTPTVIYNAFRLQKRAKKSHKDYSCAASAAATASLSNAASTRSTHAPAETQSAQNTLSRSLSTDDSSSENNSSVFTQDEDMQYQLDLMDQRDREHRCPCGCPGQNFHEERDSIRMRTKEILTRNGAHVDTVDRAFGFEVLRHQGRHYCPEDIAPVWKKDCRTWLWKSNEKPKRIQLSDKDRRSS</sequence>
<dbReference type="KEGG" id="tpal:117641362"/>
<evidence type="ECO:0000313" key="2">
    <source>
        <dbReference type="Proteomes" id="UP000515158"/>
    </source>
</evidence>
<dbReference type="OrthoDB" id="8197201at2759"/>
<dbReference type="Proteomes" id="UP000515158">
    <property type="component" value="Unplaced"/>
</dbReference>
<reference evidence="3" key="1">
    <citation type="submission" date="2025-08" db="UniProtKB">
        <authorList>
            <consortium name="RefSeq"/>
        </authorList>
    </citation>
    <scope>IDENTIFICATION</scope>
    <source>
        <tissue evidence="3">Total insect</tissue>
    </source>
</reference>
<dbReference type="RefSeq" id="XP_034234509.1">
    <property type="nucleotide sequence ID" value="XM_034378618.1"/>
</dbReference>